<dbReference type="InterPro" id="IPR041805">
    <property type="entry name" value="ASMase/PPN1_MPP"/>
</dbReference>
<feature type="compositionally biased region" description="Basic residues" evidence="13">
    <location>
        <begin position="488"/>
        <end position="498"/>
    </location>
</feature>
<gene>
    <name evidence="15" type="ORF">IAR55_004798</name>
</gene>
<keyword evidence="11" id="KW-0325">Glycoprotein</keyword>
<evidence type="ECO:0000256" key="4">
    <source>
        <dbReference type="ARBA" id="ARBA00014458"/>
    </source>
</evidence>
<dbReference type="CDD" id="cd00842">
    <property type="entry name" value="MPP_ASMase"/>
    <property type="match status" value="1"/>
</dbReference>
<reference evidence="15 16" key="1">
    <citation type="journal article" date="2024" name="bioRxiv">
        <title>Comparative genomics of Cryptococcus and Kwoniella reveals pathogenesis evolution and contrasting karyotype dynamics via intercentromeric recombination or chromosome fusion.</title>
        <authorList>
            <person name="Coelho M.A."/>
            <person name="David-Palma M."/>
            <person name="Shea T."/>
            <person name="Bowers K."/>
            <person name="McGinley-Smith S."/>
            <person name="Mohammad A.W."/>
            <person name="Gnirke A."/>
            <person name="Yurkov A.M."/>
            <person name="Nowrousian M."/>
            <person name="Sun S."/>
            <person name="Cuomo C.A."/>
            <person name="Heitman J."/>
        </authorList>
    </citation>
    <scope>NUCLEOTIDE SEQUENCE [LARGE SCALE GENOMIC DNA]</scope>
    <source>
        <strain evidence="15 16">CBS 13917</strain>
    </source>
</reference>
<comment type="function">
    <text evidence="12">Catalyzes the hydrolysis of inorganic polyphosphate (polyP) chains of many hundreds of phosphate residues into shorter lengths.</text>
</comment>
<keyword evidence="14" id="KW-0732">Signal</keyword>
<feature type="compositionally biased region" description="Acidic residues" evidence="13">
    <location>
        <begin position="466"/>
        <end position="483"/>
    </location>
</feature>
<comment type="catalytic activity">
    <reaction evidence="12">
        <text>[phosphate](n+1) + n H2O = (n+1) phosphate + n H(+)</text>
        <dbReference type="Rhea" id="RHEA:22452"/>
        <dbReference type="Rhea" id="RHEA-COMP:14280"/>
        <dbReference type="ChEBI" id="CHEBI:15377"/>
        <dbReference type="ChEBI" id="CHEBI:15378"/>
        <dbReference type="ChEBI" id="CHEBI:16838"/>
        <dbReference type="ChEBI" id="CHEBI:43474"/>
        <dbReference type="EC" id="3.6.1.10"/>
    </reaction>
</comment>
<evidence type="ECO:0000256" key="3">
    <source>
        <dbReference type="ARBA" id="ARBA00012459"/>
    </source>
</evidence>
<sequence>MRSYLVFALVGLTLTVASAARSPTDQEHFVGPSLSSTNPVTKTRTNKKRPLKGRFLHITDIHPDPNYKTGATFESGCHRKPKKDDKKGKGKLDENASDDDDEGDEVDANHIGNKEPVAGKWGSGISDCDTPMSLVNITFDWLKKEWANEVDFVIWTGDNARHDIDRTQPRTPREIFTLNRMVVSKMLDTFGADLPIVPSIGNNDIYPHNVLAAGPSHITEEFLQIWKRFIPSDAAHVFERGAYYSQEVIPDKLAVISLNTLFWYDSNTLVDGCGDHSNDPGALEMDWLEVQLANFRQRGMQVWMSGHVPPHMGHYYDNCYLRYGDLALRYQDTIVGHLFGHMNIDHFFFIDVDELEATSMSQPDPSLQNVTAPTGPRLRHGPELQGSGRYRIQGRSGAQSLQAELKKDFGEMPGPRILKLKDYAVMNVAPSVIPTYYPGIRIFTYNITGVSGDRLDEVLFYRGGEVPEDEDEDLEEQGEDDDKIEVTKKRKGGHRHSKPKDDCKLPQNEDKPHCTFKTKPRHYSRHSPSRSNRPLTPLGYSQFYLPTIDQQSSHPPQWEVEYTTFKAKSLVPPSPNHSNQTSLTQPLPVPLHLLPGYDPAIFTPPNDGEGKKARQKVAAKKKKFYKQLEKITPFRMNDLTIGNYIKLARMLVIEKKLWNKFSEIMWVSTRSVLP</sequence>
<evidence type="ECO:0000256" key="14">
    <source>
        <dbReference type="SAM" id="SignalP"/>
    </source>
</evidence>
<feature type="compositionally biased region" description="Polar residues" evidence="13">
    <location>
        <begin position="360"/>
        <end position="372"/>
    </location>
</feature>
<evidence type="ECO:0000256" key="1">
    <source>
        <dbReference type="ARBA" id="ARBA00004576"/>
    </source>
</evidence>
<accession>A0AAW0YWQ3</accession>
<dbReference type="AlphaFoldDB" id="A0AAW0YWQ3"/>
<feature type="region of interest" description="Disordered" evidence="13">
    <location>
        <begin position="360"/>
        <end position="385"/>
    </location>
</feature>
<dbReference type="PANTHER" id="PTHR10340">
    <property type="entry name" value="SPHINGOMYELIN PHOSPHODIESTERASE"/>
    <property type="match status" value="1"/>
</dbReference>
<comment type="similarity">
    <text evidence="2">Belongs to the endopolyphosphatase PPN1 family.</text>
</comment>
<dbReference type="RefSeq" id="XP_066801353.1">
    <property type="nucleotide sequence ID" value="XM_066947894.1"/>
</dbReference>
<feature type="compositionally biased region" description="Basic residues" evidence="13">
    <location>
        <begin position="44"/>
        <end position="55"/>
    </location>
</feature>
<evidence type="ECO:0000256" key="13">
    <source>
        <dbReference type="SAM" id="MobiDB-lite"/>
    </source>
</evidence>
<feature type="compositionally biased region" description="Basic and acidic residues" evidence="13">
    <location>
        <begin position="499"/>
        <end position="513"/>
    </location>
</feature>
<evidence type="ECO:0000313" key="16">
    <source>
        <dbReference type="Proteomes" id="UP001388673"/>
    </source>
</evidence>
<dbReference type="GO" id="GO:0000324">
    <property type="term" value="C:fungal-type vacuole"/>
    <property type="evidence" value="ECO:0007669"/>
    <property type="project" value="TreeGrafter"/>
</dbReference>
<evidence type="ECO:0000256" key="9">
    <source>
        <dbReference type="ARBA" id="ARBA00022989"/>
    </source>
</evidence>
<evidence type="ECO:0000256" key="11">
    <source>
        <dbReference type="ARBA" id="ARBA00023180"/>
    </source>
</evidence>
<dbReference type="GeneID" id="92182056"/>
<dbReference type="GO" id="GO:0008081">
    <property type="term" value="F:phosphoric diester hydrolase activity"/>
    <property type="evidence" value="ECO:0007669"/>
    <property type="project" value="TreeGrafter"/>
</dbReference>
<feature type="chain" id="PRO_5043486183" description="Endopolyphosphatase" evidence="14">
    <location>
        <begin position="20"/>
        <end position="674"/>
    </location>
</feature>
<evidence type="ECO:0000256" key="10">
    <source>
        <dbReference type="ARBA" id="ARBA00023136"/>
    </source>
</evidence>
<keyword evidence="9" id="KW-1133">Transmembrane helix</keyword>
<dbReference type="InterPro" id="IPR012358">
    <property type="entry name" value="EndopolyPtase_N1"/>
</dbReference>
<feature type="region of interest" description="Disordered" evidence="13">
    <location>
        <begin position="21"/>
        <end position="118"/>
    </location>
</feature>
<evidence type="ECO:0000256" key="7">
    <source>
        <dbReference type="ARBA" id="ARBA00022801"/>
    </source>
</evidence>
<proteinExistence type="inferred from homology"/>
<dbReference type="EC" id="3.6.1.10" evidence="3 12"/>
<feature type="region of interest" description="Disordered" evidence="13">
    <location>
        <begin position="466"/>
        <end position="538"/>
    </location>
</feature>
<protein>
    <recommendedName>
        <fullName evidence="4 12">Endopolyphosphatase</fullName>
        <ecNumber evidence="3 12">3.6.1.10</ecNumber>
    </recommendedName>
</protein>
<dbReference type="KEGG" id="kne:92182056"/>
<dbReference type="PIRSF" id="PIRSF027093">
    <property type="entry name" value="EndopolyPtase_N1"/>
    <property type="match status" value="1"/>
</dbReference>
<dbReference type="PANTHER" id="PTHR10340:SF55">
    <property type="entry name" value="ENDOPOLYPHOSPHATASE"/>
    <property type="match status" value="1"/>
</dbReference>
<dbReference type="SUPFAM" id="SSF56300">
    <property type="entry name" value="Metallo-dependent phosphatases"/>
    <property type="match status" value="1"/>
</dbReference>
<keyword evidence="8" id="KW-0735">Signal-anchor</keyword>
<dbReference type="InterPro" id="IPR029052">
    <property type="entry name" value="Metallo-depent_PP-like"/>
</dbReference>
<feature type="compositionally biased region" description="Basic residues" evidence="13">
    <location>
        <begin position="514"/>
        <end position="528"/>
    </location>
</feature>
<keyword evidence="6" id="KW-0812">Transmembrane</keyword>
<feature type="signal peptide" evidence="14">
    <location>
        <begin position="1"/>
        <end position="19"/>
    </location>
</feature>
<organism evidence="15 16">
    <name type="scientific">Kwoniella newhampshirensis</name>
    <dbReference type="NCBI Taxonomy" id="1651941"/>
    <lineage>
        <taxon>Eukaryota</taxon>
        <taxon>Fungi</taxon>
        <taxon>Dikarya</taxon>
        <taxon>Basidiomycota</taxon>
        <taxon>Agaricomycotina</taxon>
        <taxon>Tremellomycetes</taxon>
        <taxon>Tremellales</taxon>
        <taxon>Cryptococcaceae</taxon>
        <taxon>Kwoniella</taxon>
    </lineage>
</organism>
<keyword evidence="10 12" id="KW-0472">Membrane</keyword>
<keyword evidence="16" id="KW-1185">Reference proteome</keyword>
<dbReference type="GO" id="GO:0005774">
    <property type="term" value="C:vacuolar membrane"/>
    <property type="evidence" value="ECO:0007669"/>
    <property type="project" value="UniProtKB-SubCell"/>
</dbReference>
<feature type="compositionally biased region" description="Acidic residues" evidence="13">
    <location>
        <begin position="95"/>
        <end position="106"/>
    </location>
</feature>
<feature type="compositionally biased region" description="Polar residues" evidence="13">
    <location>
        <begin position="33"/>
        <end position="43"/>
    </location>
</feature>
<evidence type="ECO:0000256" key="2">
    <source>
        <dbReference type="ARBA" id="ARBA00010399"/>
    </source>
</evidence>
<evidence type="ECO:0000256" key="6">
    <source>
        <dbReference type="ARBA" id="ARBA00022692"/>
    </source>
</evidence>
<comment type="subcellular location">
    <subcellularLocation>
        <location evidence="1">Vacuole membrane</location>
        <topology evidence="1">Single-pass type II membrane protein</topology>
    </subcellularLocation>
</comment>
<evidence type="ECO:0000256" key="5">
    <source>
        <dbReference type="ARBA" id="ARBA00022554"/>
    </source>
</evidence>
<keyword evidence="5 12" id="KW-0926">Vacuole</keyword>
<dbReference type="GO" id="GO:0005615">
    <property type="term" value="C:extracellular space"/>
    <property type="evidence" value="ECO:0007669"/>
    <property type="project" value="TreeGrafter"/>
</dbReference>
<evidence type="ECO:0000256" key="8">
    <source>
        <dbReference type="ARBA" id="ARBA00022968"/>
    </source>
</evidence>
<dbReference type="GO" id="GO:0000298">
    <property type="term" value="F:endopolyphosphatase activity"/>
    <property type="evidence" value="ECO:0007669"/>
    <property type="project" value="UniProtKB-EC"/>
</dbReference>
<name>A0AAW0YWQ3_9TREE</name>
<dbReference type="GO" id="GO:0004309">
    <property type="term" value="F:exopolyphosphatase activity"/>
    <property type="evidence" value="ECO:0007669"/>
    <property type="project" value="TreeGrafter"/>
</dbReference>
<dbReference type="Proteomes" id="UP001388673">
    <property type="component" value="Unassembled WGS sequence"/>
</dbReference>
<evidence type="ECO:0000313" key="15">
    <source>
        <dbReference type="EMBL" id="KAK8849465.1"/>
    </source>
</evidence>
<dbReference type="EMBL" id="JBCAWK010000009">
    <property type="protein sequence ID" value="KAK8849465.1"/>
    <property type="molecule type" value="Genomic_DNA"/>
</dbReference>
<keyword evidence="7 12" id="KW-0378">Hydrolase</keyword>
<feature type="compositionally biased region" description="Basic and acidic residues" evidence="13">
    <location>
        <begin position="82"/>
        <end position="94"/>
    </location>
</feature>
<comment type="caution">
    <text evidence="15">The sequence shown here is derived from an EMBL/GenBank/DDBJ whole genome shotgun (WGS) entry which is preliminary data.</text>
</comment>
<dbReference type="GO" id="GO:0006798">
    <property type="term" value="P:polyphosphate catabolic process"/>
    <property type="evidence" value="ECO:0007669"/>
    <property type="project" value="TreeGrafter"/>
</dbReference>
<dbReference type="Gene3D" id="3.60.21.10">
    <property type="match status" value="1"/>
</dbReference>
<evidence type="ECO:0000256" key="12">
    <source>
        <dbReference type="PIRNR" id="PIRNR027093"/>
    </source>
</evidence>